<dbReference type="Pfam" id="PF04451">
    <property type="entry name" value="Capsid_NCLDV"/>
    <property type="match status" value="1"/>
</dbReference>
<evidence type="ECO:0000259" key="2">
    <source>
        <dbReference type="Pfam" id="PF16903"/>
    </source>
</evidence>
<evidence type="ECO:0000313" key="3">
    <source>
        <dbReference type="EMBL" id="QHS84937.1"/>
    </source>
</evidence>
<organism evidence="3">
    <name type="scientific">viral metagenome</name>
    <dbReference type="NCBI Taxonomy" id="1070528"/>
    <lineage>
        <taxon>unclassified sequences</taxon>
        <taxon>metagenomes</taxon>
        <taxon>organismal metagenomes</taxon>
    </lineage>
</organism>
<feature type="domain" description="Major capsid protein C-terminal" evidence="1">
    <location>
        <begin position="247"/>
        <end position="436"/>
    </location>
</feature>
<dbReference type="Gene3D" id="2.70.9.20">
    <property type="entry name" value="Major capsid protein Vp54"/>
    <property type="match status" value="1"/>
</dbReference>
<accession>A0A6C0AY75</accession>
<dbReference type="SUPFAM" id="SSF49749">
    <property type="entry name" value="Group II dsDNA viruses VP"/>
    <property type="match status" value="2"/>
</dbReference>
<sequence length="441" mass="49787">MGGGLVQLAAYGSQDVYLTTNPQITFFKAVYQRTTNFAMESIIQLIDGNINFGGNITVVVARNGDLLGNIVLQVSLPDPKLYINPVNGATLPITGYDYFGYIQGVGNYLVNYVSVEIGAQQIDEQYGQWLDIWSELSLNASQVPGYSQMVGKNYNQAGWQPYDVSTEPGSRLFVPLQFWFCRNPGLAIPLIALQYHEIRLKITFAKFENLVVAVTGGNYQEVTLNGITPTFNSFQMFNTYYYLDTVERRKFAQNPHEYLVEQIQSQTGNVQSITGENLIRLNLNHPTKELIWVFNRNGTNAPQNDFSVGNEIIPNGTAKQFAPLYNFKLNINGTERFKERPGEYFRLQQCYDHHTRIPGNYIYVYSFALRPEEHQPSGTCNFSRIDTSQLEFFLRNTSSSPGNIDGTPQENYAELPSYTLYAPCYNILRIMGGMGGLSFSN</sequence>
<dbReference type="Gene3D" id="2.70.9.10">
    <property type="entry name" value="Adenovirus Type 2 Hexon, domain 4"/>
    <property type="match status" value="1"/>
</dbReference>
<proteinExistence type="predicted"/>
<dbReference type="Pfam" id="PF16903">
    <property type="entry name" value="Capsid_N"/>
    <property type="match status" value="1"/>
</dbReference>
<dbReference type="InterPro" id="IPR007542">
    <property type="entry name" value="MCP_C"/>
</dbReference>
<dbReference type="AlphaFoldDB" id="A0A6C0AY75"/>
<protein>
    <recommendedName>
        <fullName evidence="4">Major capsid protein N-terminal domain-containing protein</fullName>
    </recommendedName>
</protein>
<reference evidence="3" key="1">
    <citation type="journal article" date="2020" name="Nature">
        <title>Giant virus diversity and host interactions through global metagenomics.</title>
        <authorList>
            <person name="Schulz F."/>
            <person name="Roux S."/>
            <person name="Paez-Espino D."/>
            <person name="Jungbluth S."/>
            <person name="Walsh D.A."/>
            <person name="Denef V.J."/>
            <person name="McMahon K.D."/>
            <person name="Konstantinidis K.T."/>
            <person name="Eloe-Fadrosh E.A."/>
            <person name="Kyrpides N.C."/>
            <person name="Woyke T."/>
        </authorList>
    </citation>
    <scope>NUCLEOTIDE SEQUENCE</scope>
    <source>
        <strain evidence="3">GVMAG-M-3300009182-67</strain>
    </source>
</reference>
<evidence type="ECO:0008006" key="4">
    <source>
        <dbReference type="Google" id="ProtNLM"/>
    </source>
</evidence>
<dbReference type="EMBL" id="MN739039">
    <property type="protein sequence ID" value="QHS84937.1"/>
    <property type="molecule type" value="Genomic_DNA"/>
</dbReference>
<dbReference type="GO" id="GO:0005198">
    <property type="term" value="F:structural molecule activity"/>
    <property type="evidence" value="ECO:0007669"/>
    <property type="project" value="InterPro"/>
</dbReference>
<dbReference type="InterPro" id="IPR031654">
    <property type="entry name" value="Capsid_N"/>
</dbReference>
<name>A0A6C0AY75_9ZZZZ</name>
<dbReference type="InterPro" id="IPR038519">
    <property type="entry name" value="MCP_C_sf"/>
</dbReference>
<dbReference type="InterPro" id="IPR016112">
    <property type="entry name" value="VP_dsDNA_II"/>
</dbReference>
<evidence type="ECO:0000259" key="1">
    <source>
        <dbReference type="Pfam" id="PF04451"/>
    </source>
</evidence>
<feature type="domain" description="Major capsid protein N-terminal" evidence="2">
    <location>
        <begin position="25"/>
        <end position="244"/>
    </location>
</feature>